<evidence type="ECO:0000313" key="1">
    <source>
        <dbReference type="EMBL" id="VFU56095.1"/>
    </source>
</evidence>
<reference evidence="1" key="1">
    <citation type="submission" date="2019-03" db="EMBL/GenBank/DDBJ databases">
        <authorList>
            <person name="Mank J."/>
            <person name="Almeida P."/>
        </authorList>
    </citation>
    <scope>NUCLEOTIDE SEQUENCE</scope>
    <source>
        <strain evidence="1">78183</strain>
    </source>
</reference>
<proteinExistence type="predicted"/>
<protein>
    <submittedName>
        <fullName evidence="1">Uncharacterized protein</fullName>
    </submittedName>
</protein>
<gene>
    <name evidence="1" type="ORF">SVIM_LOCUS400985</name>
</gene>
<dbReference type="AlphaFoldDB" id="A0A6N2N2K4"/>
<accession>A0A6N2N2K4</accession>
<dbReference type="EMBL" id="CAADRP010001917">
    <property type="protein sequence ID" value="VFU56095.1"/>
    <property type="molecule type" value="Genomic_DNA"/>
</dbReference>
<name>A0A6N2N2K4_SALVM</name>
<sequence length="71" mass="8192">MLCFALKSILVAWELHTNRKQKVNRSTQIEAVTNQYRRSLPKTSCDKENCFLEKTCKGNSNSNYNLGNYSC</sequence>
<organism evidence="1">
    <name type="scientific">Salix viminalis</name>
    <name type="common">Common osier</name>
    <name type="synonym">Basket willow</name>
    <dbReference type="NCBI Taxonomy" id="40686"/>
    <lineage>
        <taxon>Eukaryota</taxon>
        <taxon>Viridiplantae</taxon>
        <taxon>Streptophyta</taxon>
        <taxon>Embryophyta</taxon>
        <taxon>Tracheophyta</taxon>
        <taxon>Spermatophyta</taxon>
        <taxon>Magnoliopsida</taxon>
        <taxon>eudicotyledons</taxon>
        <taxon>Gunneridae</taxon>
        <taxon>Pentapetalae</taxon>
        <taxon>rosids</taxon>
        <taxon>fabids</taxon>
        <taxon>Malpighiales</taxon>
        <taxon>Salicaceae</taxon>
        <taxon>Saliceae</taxon>
        <taxon>Salix</taxon>
    </lineage>
</organism>